<reference evidence="2 3" key="1">
    <citation type="submission" date="2017-04" db="EMBL/GenBank/DDBJ databases">
        <title>Draft genome sequence of Marssonina coronaria NL1: causal agent of apple blotch.</title>
        <authorList>
            <person name="Cheng Q."/>
        </authorList>
    </citation>
    <scope>NUCLEOTIDE SEQUENCE [LARGE SCALE GENOMIC DNA]</scope>
    <source>
        <strain evidence="2 3">NL1</strain>
    </source>
</reference>
<accession>A0A218ZEU0</accession>
<sequence length="106" mass="11849">MCFQTTTTHLGCQQHSSSALSRCSQRDCVGSQQEAITVEGHCRKCRDRKRGATQEQAYEKEGTKQSREGAGKGEWPCSEEDKKHGREEQRKHGNCFVCKIGLGGLF</sequence>
<gene>
    <name evidence="2" type="ORF">B2J93_1810</name>
</gene>
<evidence type="ECO:0000313" key="2">
    <source>
        <dbReference type="EMBL" id="OWP06053.1"/>
    </source>
</evidence>
<feature type="region of interest" description="Disordered" evidence="1">
    <location>
        <begin position="47"/>
        <end position="90"/>
    </location>
</feature>
<keyword evidence="3" id="KW-1185">Reference proteome</keyword>
<dbReference type="InParanoid" id="A0A218ZEU0"/>
<dbReference type="EMBL" id="MZNU01000058">
    <property type="protein sequence ID" value="OWP06053.1"/>
    <property type="molecule type" value="Genomic_DNA"/>
</dbReference>
<dbReference type="Proteomes" id="UP000242519">
    <property type="component" value="Unassembled WGS sequence"/>
</dbReference>
<protein>
    <submittedName>
        <fullName evidence="2">Uncharacterized protein</fullName>
    </submittedName>
</protein>
<proteinExistence type="predicted"/>
<evidence type="ECO:0000256" key="1">
    <source>
        <dbReference type="SAM" id="MobiDB-lite"/>
    </source>
</evidence>
<organism evidence="2 3">
    <name type="scientific">Diplocarpon coronariae</name>
    <dbReference type="NCBI Taxonomy" id="2795749"/>
    <lineage>
        <taxon>Eukaryota</taxon>
        <taxon>Fungi</taxon>
        <taxon>Dikarya</taxon>
        <taxon>Ascomycota</taxon>
        <taxon>Pezizomycotina</taxon>
        <taxon>Leotiomycetes</taxon>
        <taxon>Helotiales</taxon>
        <taxon>Drepanopezizaceae</taxon>
        <taxon>Diplocarpon</taxon>
    </lineage>
</organism>
<feature type="compositionally biased region" description="Basic and acidic residues" evidence="1">
    <location>
        <begin position="57"/>
        <end position="71"/>
    </location>
</feature>
<feature type="compositionally biased region" description="Basic and acidic residues" evidence="1">
    <location>
        <begin position="79"/>
        <end position="90"/>
    </location>
</feature>
<evidence type="ECO:0000313" key="3">
    <source>
        <dbReference type="Proteomes" id="UP000242519"/>
    </source>
</evidence>
<name>A0A218ZEU0_9HELO</name>
<dbReference type="AlphaFoldDB" id="A0A218ZEU0"/>
<comment type="caution">
    <text evidence="2">The sequence shown here is derived from an EMBL/GenBank/DDBJ whole genome shotgun (WGS) entry which is preliminary data.</text>
</comment>